<dbReference type="PANTHER" id="PTHR24198">
    <property type="entry name" value="ANKYRIN REPEAT AND PROTEIN KINASE DOMAIN-CONTAINING PROTEIN"/>
    <property type="match status" value="1"/>
</dbReference>
<evidence type="ECO:0000313" key="5">
    <source>
        <dbReference type="EMBL" id="KAF4472227.1"/>
    </source>
</evidence>
<feature type="transmembrane region" description="Helical" evidence="4">
    <location>
        <begin position="357"/>
        <end position="376"/>
    </location>
</feature>
<organism evidence="5 6">
    <name type="scientific">Fusarium albosuccineum</name>
    <dbReference type="NCBI Taxonomy" id="1237068"/>
    <lineage>
        <taxon>Eukaryota</taxon>
        <taxon>Fungi</taxon>
        <taxon>Dikarya</taxon>
        <taxon>Ascomycota</taxon>
        <taxon>Pezizomycotina</taxon>
        <taxon>Sordariomycetes</taxon>
        <taxon>Hypocreomycetidae</taxon>
        <taxon>Hypocreales</taxon>
        <taxon>Nectriaceae</taxon>
        <taxon>Fusarium</taxon>
        <taxon>Fusarium decemcellulare species complex</taxon>
    </lineage>
</organism>
<feature type="repeat" description="ANK" evidence="3">
    <location>
        <begin position="162"/>
        <end position="188"/>
    </location>
</feature>
<name>A0A8H4LPA5_9HYPO</name>
<keyword evidence="4" id="KW-0472">Membrane</keyword>
<proteinExistence type="predicted"/>
<dbReference type="Pfam" id="PF12796">
    <property type="entry name" value="Ank_2"/>
    <property type="match status" value="1"/>
</dbReference>
<dbReference type="PROSITE" id="PS50088">
    <property type="entry name" value="ANK_REPEAT"/>
    <property type="match status" value="2"/>
</dbReference>
<keyword evidence="2 3" id="KW-0040">ANK repeat</keyword>
<dbReference type="Gene3D" id="1.25.40.20">
    <property type="entry name" value="Ankyrin repeat-containing domain"/>
    <property type="match status" value="1"/>
</dbReference>
<feature type="transmembrane region" description="Helical" evidence="4">
    <location>
        <begin position="420"/>
        <end position="440"/>
    </location>
</feature>
<dbReference type="OrthoDB" id="4772757at2759"/>
<comment type="caution">
    <text evidence="5">The sequence shown here is derived from an EMBL/GenBank/DDBJ whole genome shotgun (WGS) entry which is preliminary data.</text>
</comment>
<reference evidence="5 6" key="1">
    <citation type="submission" date="2020-01" db="EMBL/GenBank/DDBJ databases">
        <title>Identification and distribution of gene clusters putatively required for synthesis of sphingolipid metabolism inhibitors in phylogenetically diverse species of the filamentous fungus Fusarium.</title>
        <authorList>
            <person name="Kim H.-S."/>
            <person name="Busman M."/>
            <person name="Brown D.W."/>
            <person name="Divon H."/>
            <person name="Uhlig S."/>
            <person name="Proctor R.H."/>
        </authorList>
    </citation>
    <scope>NUCLEOTIDE SEQUENCE [LARGE SCALE GENOMIC DNA]</scope>
    <source>
        <strain evidence="5 6">NRRL 20459</strain>
    </source>
</reference>
<feature type="transmembrane region" description="Helical" evidence="4">
    <location>
        <begin position="388"/>
        <end position="408"/>
    </location>
</feature>
<dbReference type="InterPro" id="IPR002110">
    <property type="entry name" value="Ankyrin_rpt"/>
</dbReference>
<gene>
    <name evidence="5" type="ORF">FALBO_863</name>
</gene>
<dbReference type="EMBL" id="JAADYS010000101">
    <property type="protein sequence ID" value="KAF4472227.1"/>
    <property type="molecule type" value="Genomic_DNA"/>
</dbReference>
<dbReference type="InterPro" id="IPR036770">
    <property type="entry name" value="Ankyrin_rpt-contain_sf"/>
</dbReference>
<keyword evidence="4" id="KW-1133">Transmembrane helix</keyword>
<dbReference type="AlphaFoldDB" id="A0A8H4LPA5"/>
<accession>A0A8H4LPA5</accession>
<keyword evidence="1" id="KW-0677">Repeat</keyword>
<evidence type="ECO:0000256" key="1">
    <source>
        <dbReference type="ARBA" id="ARBA00022737"/>
    </source>
</evidence>
<feature type="repeat" description="ANK" evidence="3">
    <location>
        <begin position="115"/>
        <end position="147"/>
    </location>
</feature>
<evidence type="ECO:0000313" key="6">
    <source>
        <dbReference type="Proteomes" id="UP000554235"/>
    </source>
</evidence>
<dbReference type="SUPFAM" id="SSF48403">
    <property type="entry name" value="Ankyrin repeat"/>
    <property type="match status" value="1"/>
</dbReference>
<dbReference type="SMART" id="SM00248">
    <property type="entry name" value="ANK"/>
    <property type="match status" value="4"/>
</dbReference>
<dbReference type="Proteomes" id="UP000554235">
    <property type="component" value="Unassembled WGS sequence"/>
</dbReference>
<dbReference type="PANTHER" id="PTHR24198:SF165">
    <property type="entry name" value="ANKYRIN REPEAT-CONTAINING PROTEIN-RELATED"/>
    <property type="match status" value="1"/>
</dbReference>
<keyword evidence="6" id="KW-1185">Reference proteome</keyword>
<evidence type="ECO:0000256" key="4">
    <source>
        <dbReference type="SAM" id="Phobius"/>
    </source>
</evidence>
<evidence type="ECO:0000256" key="2">
    <source>
        <dbReference type="ARBA" id="ARBA00023043"/>
    </source>
</evidence>
<sequence>MSDSDFASTSWAPGPQLVENDLAVPTYSATDDDNLFARVEHTPTVEFPILCSPSRRPSEMKHFTSDKDRKTFHKTRALEYNIVESFFYAIINGHDDLVADFISRGWVSPDTINGSGETPLLAAVHAGRTPMVSRLVALGATVNAFGKARGCSNLVKGASGSPERTPLMVAADEGHLALVKVLMEYGADDSLIAPDGAIAIRLAARNRHREIVQFLPSRRGGAWIRWKTAHEKEMERVRRAWKRIVVFLRAVCWEVPTILLYHIPKDMAKAIWKRRRRMAEACRRLPGQIKKAVVALPGTIVRGSKAVWRGIKEIPPLLKYLAVAIWKMLKEIPGAVVAVLKWIGRGFKSIGEAIVNILTKFLSMVHTIVMAIVTFFRGIKLVDIWNGFCYLVRAIFVDAPKAIGAFIVSFGKMSYKLLKSLFGVFGKIVWYIGYGILWLIQYLPRRIWTIIEAFGASMVRGYQELMSYLNPKHM</sequence>
<evidence type="ECO:0000256" key="3">
    <source>
        <dbReference type="PROSITE-ProRule" id="PRU00023"/>
    </source>
</evidence>
<protein>
    <submittedName>
        <fullName evidence="5">Ankyrin-3</fullName>
    </submittedName>
</protein>
<keyword evidence="4" id="KW-0812">Transmembrane</keyword>
<dbReference type="PROSITE" id="PS50297">
    <property type="entry name" value="ANK_REP_REGION"/>
    <property type="match status" value="2"/>
</dbReference>